<dbReference type="InterPro" id="IPR011856">
    <property type="entry name" value="tRNA_endonuc-like_dom_sf"/>
</dbReference>
<evidence type="ECO:0000259" key="1">
    <source>
        <dbReference type="Pfam" id="PF04471"/>
    </source>
</evidence>
<organism evidence="3 4">
    <name type="scientific">Candidatus Syntrophocurvum alkaliphilum</name>
    <dbReference type="NCBI Taxonomy" id="2293317"/>
    <lineage>
        <taxon>Bacteria</taxon>
        <taxon>Bacillati</taxon>
        <taxon>Bacillota</taxon>
        <taxon>Clostridia</taxon>
        <taxon>Eubacteriales</taxon>
        <taxon>Syntrophomonadaceae</taxon>
        <taxon>Candidatus Syntrophocurvum</taxon>
    </lineage>
</organism>
<proteinExistence type="predicted"/>
<dbReference type="KEGG" id="salq:SYNTR_1181"/>
<reference evidence="4" key="1">
    <citation type="journal article" date="2019" name="Microbiology">
        <title>Complete Genome Sequence of an Uncultured Bacterium of the Candidate Phylum Bipolaricaulota.</title>
        <authorList>
            <person name="Kadnikov V.V."/>
            <person name="Mardanov A.V."/>
            <person name="Beletsky A.V."/>
            <person name="Frank Y.A."/>
            <person name="Karnachuk O.V."/>
            <person name="Ravin N.V."/>
        </authorList>
    </citation>
    <scope>NUCLEOTIDE SEQUENCE [LARGE SCALE GENOMIC DNA]</scope>
</reference>
<keyword evidence="4" id="KW-1185">Reference proteome</keyword>
<dbReference type="PANTHER" id="PTHR30015">
    <property type="entry name" value="MRR RESTRICTION SYSTEM PROTEIN"/>
    <property type="match status" value="1"/>
</dbReference>
<name>A0A6I6DIV9_9FIRM</name>
<feature type="domain" description="Restriction system protein Mrr-like N-terminal" evidence="2">
    <location>
        <begin position="6"/>
        <end position="92"/>
    </location>
</feature>
<dbReference type="OrthoDB" id="9803736at2"/>
<dbReference type="GO" id="GO:0003677">
    <property type="term" value="F:DNA binding"/>
    <property type="evidence" value="ECO:0007669"/>
    <property type="project" value="InterPro"/>
</dbReference>
<dbReference type="InterPro" id="IPR007560">
    <property type="entry name" value="Restrct_endonuc_IV_Mrr"/>
</dbReference>
<sequence>MSIPDYQSVMLPLLKYIEDGREYSLAEIYDYLAKHFELTDAEIKELLPSGKQAVFRNRVGWARTYLKKAGLIEYTKKAHFKISSRGQELLKENPSEINISILKRYPEFIEFKNTRKNSNNTTVNNSFEEIDPEEGLEMNYQRIRSELASELLDTIKKCSPTFFEKLVVELIVSMGYGGSRKDAGEAIGQSGDEGIDGIIKEDRLGLDIIYIQAKRWQGTVGRPEIQKFAGALMGKSAKKGIFITTANFSNEAIEYVKLIDSKIILIEGEQLASLMIDFDVGVTTVNTYEIKKIDSDYFIDEY</sequence>
<feature type="domain" description="Restriction endonuclease type IV Mrr" evidence="1">
    <location>
        <begin position="155"/>
        <end position="275"/>
    </location>
</feature>
<dbReference type="PANTHER" id="PTHR30015:SF7">
    <property type="entry name" value="TYPE IV METHYL-DIRECTED RESTRICTION ENZYME ECOKMRR"/>
    <property type="match status" value="1"/>
</dbReference>
<evidence type="ECO:0000313" key="3">
    <source>
        <dbReference type="EMBL" id="QGT99774.1"/>
    </source>
</evidence>
<evidence type="ECO:0000313" key="4">
    <source>
        <dbReference type="Proteomes" id="UP000426444"/>
    </source>
</evidence>
<dbReference type="Proteomes" id="UP000426444">
    <property type="component" value="Chromosome"/>
</dbReference>
<gene>
    <name evidence="3" type="ORF">SYNTR_1181</name>
</gene>
<dbReference type="GO" id="GO:0015666">
    <property type="term" value="F:restriction endodeoxyribonuclease activity"/>
    <property type="evidence" value="ECO:0007669"/>
    <property type="project" value="TreeGrafter"/>
</dbReference>
<dbReference type="SUPFAM" id="SSF52980">
    <property type="entry name" value="Restriction endonuclease-like"/>
    <property type="match status" value="1"/>
</dbReference>
<protein>
    <submittedName>
        <fullName evidence="3">Mrr restriction system protein</fullName>
    </submittedName>
</protein>
<dbReference type="Pfam" id="PF14338">
    <property type="entry name" value="Mrr_N"/>
    <property type="match status" value="1"/>
</dbReference>
<dbReference type="InterPro" id="IPR011335">
    <property type="entry name" value="Restrct_endonuc-II-like"/>
</dbReference>
<dbReference type="InterPro" id="IPR052906">
    <property type="entry name" value="Type_IV_Methyl-Rstrct_Enzyme"/>
</dbReference>
<dbReference type="Pfam" id="PF04471">
    <property type="entry name" value="Mrr_cat"/>
    <property type="match status" value="1"/>
</dbReference>
<dbReference type="GO" id="GO:0009307">
    <property type="term" value="P:DNA restriction-modification system"/>
    <property type="evidence" value="ECO:0007669"/>
    <property type="project" value="InterPro"/>
</dbReference>
<dbReference type="InterPro" id="IPR025745">
    <property type="entry name" value="Mrr-like_N_dom"/>
</dbReference>
<evidence type="ECO:0000259" key="2">
    <source>
        <dbReference type="Pfam" id="PF14338"/>
    </source>
</evidence>
<dbReference type="AlphaFoldDB" id="A0A6I6DIV9"/>
<dbReference type="Gene3D" id="3.40.1350.10">
    <property type="match status" value="1"/>
</dbReference>
<accession>A0A6I6DIV9</accession>
<dbReference type="EMBL" id="CP046457">
    <property type="protein sequence ID" value="QGT99774.1"/>
    <property type="molecule type" value="Genomic_DNA"/>
</dbReference>
<dbReference type="RefSeq" id="WP_156203635.1">
    <property type="nucleotide sequence ID" value="NZ_CP046457.1"/>
</dbReference>